<dbReference type="InterPro" id="IPR036514">
    <property type="entry name" value="SGNH_hydro_sf"/>
</dbReference>
<sequence>HAESNGGVRVMPLGDSITEGTQVPGGYRIGLWQRFTSGGYQVDFVGSQFNGPSNLGDHDHEGHPGWRIDQIDANIVTWLRNTNPHTVLLHIGTNDILQNSNVGGAPSRLSGLIDHITATAPPRKPGWPATPRTSRRSSGWARTN</sequence>
<evidence type="ECO:0000256" key="1">
    <source>
        <dbReference type="SAM" id="MobiDB-lite"/>
    </source>
</evidence>
<dbReference type="SUPFAM" id="SSF52266">
    <property type="entry name" value="SGNH hydrolase"/>
    <property type="match status" value="1"/>
</dbReference>
<name>A0ABW3ME01_9PSEU</name>
<comment type="caution">
    <text evidence="3">The sequence shown here is derived from an EMBL/GenBank/DDBJ whole genome shotgun (WGS) entry which is preliminary data.</text>
</comment>
<dbReference type="Gene3D" id="3.40.50.1110">
    <property type="entry name" value="SGNH hydrolase"/>
    <property type="match status" value="1"/>
</dbReference>
<feature type="non-terminal residue" evidence="3">
    <location>
        <position position="1"/>
    </location>
</feature>
<dbReference type="PANTHER" id="PTHR30383:SF5">
    <property type="entry name" value="SGNH HYDROLASE-TYPE ESTERASE DOMAIN-CONTAINING PROTEIN"/>
    <property type="match status" value="1"/>
</dbReference>
<protein>
    <submittedName>
        <fullName evidence="3">GDSL-type esterase/lipase family protein</fullName>
    </submittedName>
</protein>
<dbReference type="PANTHER" id="PTHR30383">
    <property type="entry name" value="THIOESTERASE 1/PROTEASE 1/LYSOPHOSPHOLIPASE L1"/>
    <property type="match status" value="1"/>
</dbReference>
<organism evidence="3 4">
    <name type="scientific">Kibdelosporangium lantanae</name>
    <dbReference type="NCBI Taxonomy" id="1497396"/>
    <lineage>
        <taxon>Bacteria</taxon>
        <taxon>Bacillati</taxon>
        <taxon>Actinomycetota</taxon>
        <taxon>Actinomycetes</taxon>
        <taxon>Pseudonocardiales</taxon>
        <taxon>Pseudonocardiaceae</taxon>
        <taxon>Kibdelosporangium</taxon>
    </lineage>
</organism>
<dbReference type="EMBL" id="JBHTIS010001877">
    <property type="protein sequence ID" value="MFD1048931.1"/>
    <property type="molecule type" value="Genomic_DNA"/>
</dbReference>
<gene>
    <name evidence="3" type="ORF">ACFQ1S_27040</name>
</gene>
<dbReference type="Pfam" id="PF13472">
    <property type="entry name" value="Lipase_GDSL_2"/>
    <property type="match status" value="1"/>
</dbReference>
<proteinExistence type="predicted"/>
<reference evidence="4" key="1">
    <citation type="journal article" date="2019" name="Int. J. Syst. Evol. Microbiol.">
        <title>The Global Catalogue of Microorganisms (GCM) 10K type strain sequencing project: providing services to taxonomists for standard genome sequencing and annotation.</title>
        <authorList>
            <consortium name="The Broad Institute Genomics Platform"/>
            <consortium name="The Broad Institute Genome Sequencing Center for Infectious Disease"/>
            <person name="Wu L."/>
            <person name="Ma J."/>
        </authorList>
    </citation>
    <scope>NUCLEOTIDE SEQUENCE [LARGE SCALE GENOMIC DNA]</scope>
    <source>
        <strain evidence="4">JCM 31486</strain>
    </source>
</reference>
<feature type="domain" description="SGNH hydrolase-type esterase" evidence="2">
    <location>
        <begin position="13"/>
        <end position="123"/>
    </location>
</feature>
<evidence type="ECO:0000259" key="2">
    <source>
        <dbReference type="Pfam" id="PF13472"/>
    </source>
</evidence>
<evidence type="ECO:0000313" key="3">
    <source>
        <dbReference type="EMBL" id="MFD1048931.1"/>
    </source>
</evidence>
<keyword evidence="4" id="KW-1185">Reference proteome</keyword>
<accession>A0ABW3ME01</accession>
<feature type="region of interest" description="Disordered" evidence="1">
    <location>
        <begin position="118"/>
        <end position="144"/>
    </location>
</feature>
<evidence type="ECO:0000313" key="4">
    <source>
        <dbReference type="Proteomes" id="UP001597045"/>
    </source>
</evidence>
<dbReference type="Proteomes" id="UP001597045">
    <property type="component" value="Unassembled WGS sequence"/>
</dbReference>
<dbReference type="InterPro" id="IPR051532">
    <property type="entry name" value="Ester_Hydrolysis_Enzymes"/>
</dbReference>
<dbReference type="InterPro" id="IPR013830">
    <property type="entry name" value="SGNH_hydro"/>
</dbReference>